<dbReference type="Gene3D" id="3.90.280.10">
    <property type="entry name" value="PEBP-like"/>
    <property type="match status" value="1"/>
</dbReference>
<dbReference type="InterPro" id="IPR008914">
    <property type="entry name" value="PEBP"/>
</dbReference>
<dbReference type="SUPFAM" id="SSF49777">
    <property type="entry name" value="PEBP-like"/>
    <property type="match status" value="1"/>
</dbReference>
<gene>
    <name evidence="1" type="ORF">ABID43_002648</name>
</gene>
<dbReference type="EMBL" id="JBEPMM010000006">
    <property type="protein sequence ID" value="MET3693104.1"/>
    <property type="molecule type" value="Genomic_DNA"/>
</dbReference>
<organism evidence="1 2">
    <name type="scientific">Methylobacterium goesingense</name>
    <dbReference type="NCBI Taxonomy" id="243690"/>
    <lineage>
        <taxon>Bacteria</taxon>
        <taxon>Pseudomonadati</taxon>
        <taxon>Pseudomonadota</taxon>
        <taxon>Alphaproteobacteria</taxon>
        <taxon>Hyphomicrobiales</taxon>
        <taxon>Methylobacteriaceae</taxon>
        <taxon>Methylobacterium</taxon>
    </lineage>
</organism>
<keyword evidence="2" id="KW-1185">Reference proteome</keyword>
<dbReference type="GO" id="GO:0004860">
    <property type="term" value="F:protein kinase inhibitor activity"/>
    <property type="evidence" value="ECO:0007669"/>
    <property type="project" value="UniProtKB-KW"/>
</dbReference>
<keyword evidence="1" id="KW-0649">Protein kinase inhibitor</keyword>
<evidence type="ECO:0000313" key="2">
    <source>
        <dbReference type="Proteomes" id="UP001549145"/>
    </source>
</evidence>
<dbReference type="NCBIfam" id="TIGR00481">
    <property type="entry name" value="YbhB/YbcL family Raf kinase inhibitor-like protein"/>
    <property type="match status" value="1"/>
</dbReference>
<dbReference type="Proteomes" id="UP001549145">
    <property type="component" value="Unassembled WGS sequence"/>
</dbReference>
<dbReference type="InterPro" id="IPR036610">
    <property type="entry name" value="PEBP-like_sf"/>
</dbReference>
<sequence>MLEKIPHAVGAALSGLKAGLDKTAYRTAFAAVPEGLALTSLAFADGSPMPARFTADGPGASPPLAWTSLPPGTTRIVLLCEDAGSPTPSPLVHLIAWNLDPGAPLSEGAASQPESALDLGQNSFLKPGWLPPDPPTGHGPHVYLFQAYALDRALDLPEHPGRGALLEAMAGRVLAKGSLAGIYERP</sequence>
<dbReference type="CDD" id="cd00865">
    <property type="entry name" value="PEBP_bact_arch"/>
    <property type="match status" value="1"/>
</dbReference>
<evidence type="ECO:0000313" key="1">
    <source>
        <dbReference type="EMBL" id="MET3693104.1"/>
    </source>
</evidence>
<dbReference type="RefSeq" id="WP_238276420.1">
    <property type="nucleotide sequence ID" value="NZ_BPQL01000016.1"/>
</dbReference>
<comment type="caution">
    <text evidence="1">The sequence shown here is derived from an EMBL/GenBank/DDBJ whole genome shotgun (WGS) entry which is preliminary data.</text>
</comment>
<dbReference type="PANTHER" id="PTHR30289">
    <property type="entry name" value="UNCHARACTERIZED PROTEIN YBCL-RELATED"/>
    <property type="match status" value="1"/>
</dbReference>
<dbReference type="InterPro" id="IPR005247">
    <property type="entry name" value="YbhB_YbcL/LppC-like"/>
</dbReference>
<dbReference type="PANTHER" id="PTHR30289:SF1">
    <property type="entry name" value="PEBP (PHOSPHATIDYLETHANOLAMINE-BINDING PROTEIN) FAMILY PROTEIN"/>
    <property type="match status" value="1"/>
</dbReference>
<accession>A0ABV2L634</accession>
<name>A0ABV2L634_9HYPH</name>
<reference evidence="1 2" key="1">
    <citation type="submission" date="2024-06" db="EMBL/GenBank/DDBJ databases">
        <title>Genomic Encyclopedia of Type Strains, Phase IV (KMG-IV): sequencing the most valuable type-strain genomes for metagenomic binning, comparative biology and taxonomic classification.</title>
        <authorList>
            <person name="Goeker M."/>
        </authorList>
    </citation>
    <scope>NUCLEOTIDE SEQUENCE [LARGE SCALE GENOMIC DNA]</scope>
    <source>
        <strain evidence="1 2">DSM 21331</strain>
    </source>
</reference>
<proteinExistence type="predicted"/>
<dbReference type="Pfam" id="PF01161">
    <property type="entry name" value="PBP"/>
    <property type="match status" value="1"/>
</dbReference>
<protein>
    <submittedName>
        <fullName evidence="1">Raf kinase inhibitor-like YbhB/YbcL family protein</fullName>
    </submittedName>
</protein>